<feature type="region of interest" description="Disordered" evidence="1">
    <location>
        <begin position="27"/>
        <end position="75"/>
    </location>
</feature>
<keyword evidence="3" id="KW-1185">Reference proteome</keyword>
<protein>
    <submittedName>
        <fullName evidence="2">Uncharacterized protein</fullName>
    </submittedName>
</protein>
<dbReference type="EMBL" id="CM007385">
    <property type="protein sequence ID" value="ONK68224.1"/>
    <property type="molecule type" value="Genomic_DNA"/>
</dbReference>
<evidence type="ECO:0000313" key="2">
    <source>
        <dbReference type="EMBL" id="ONK68224.1"/>
    </source>
</evidence>
<accession>A0A5P1EQY6</accession>
<proteinExistence type="predicted"/>
<organism evidence="2 3">
    <name type="scientific">Asparagus officinalis</name>
    <name type="common">Garden asparagus</name>
    <dbReference type="NCBI Taxonomy" id="4686"/>
    <lineage>
        <taxon>Eukaryota</taxon>
        <taxon>Viridiplantae</taxon>
        <taxon>Streptophyta</taxon>
        <taxon>Embryophyta</taxon>
        <taxon>Tracheophyta</taxon>
        <taxon>Spermatophyta</taxon>
        <taxon>Magnoliopsida</taxon>
        <taxon>Liliopsida</taxon>
        <taxon>Asparagales</taxon>
        <taxon>Asparagaceae</taxon>
        <taxon>Asparagoideae</taxon>
        <taxon>Asparagus</taxon>
    </lineage>
</organism>
<sequence>MTSGRADYDVGCRRQVAVVLKGLGAVFDEDDKNGDKDDEDEENKDEVAEDDSKGLERVVGGSGNDDGLERKRVRN</sequence>
<gene>
    <name evidence="2" type="ORF">A4U43_C05F8990</name>
</gene>
<reference evidence="3" key="1">
    <citation type="journal article" date="2017" name="Nat. Commun.">
        <title>The asparagus genome sheds light on the origin and evolution of a young Y chromosome.</title>
        <authorList>
            <person name="Harkess A."/>
            <person name="Zhou J."/>
            <person name="Xu C."/>
            <person name="Bowers J.E."/>
            <person name="Van der Hulst R."/>
            <person name="Ayyampalayam S."/>
            <person name="Mercati F."/>
            <person name="Riccardi P."/>
            <person name="McKain M.R."/>
            <person name="Kakrana A."/>
            <person name="Tang H."/>
            <person name="Ray J."/>
            <person name="Groenendijk J."/>
            <person name="Arikit S."/>
            <person name="Mathioni S.M."/>
            <person name="Nakano M."/>
            <person name="Shan H."/>
            <person name="Telgmann-Rauber A."/>
            <person name="Kanno A."/>
            <person name="Yue Z."/>
            <person name="Chen H."/>
            <person name="Li W."/>
            <person name="Chen Y."/>
            <person name="Xu X."/>
            <person name="Zhang Y."/>
            <person name="Luo S."/>
            <person name="Chen H."/>
            <person name="Gao J."/>
            <person name="Mao Z."/>
            <person name="Pires J.C."/>
            <person name="Luo M."/>
            <person name="Kudrna D."/>
            <person name="Wing R.A."/>
            <person name="Meyers B.C."/>
            <person name="Yi K."/>
            <person name="Kong H."/>
            <person name="Lavrijsen P."/>
            <person name="Sunseri F."/>
            <person name="Falavigna A."/>
            <person name="Ye Y."/>
            <person name="Leebens-Mack J.H."/>
            <person name="Chen G."/>
        </authorList>
    </citation>
    <scope>NUCLEOTIDE SEQUENCE [LARGE SCALE GENOMIC DNA]</scope>
    <source>
        <strain evidence="3">cv. DH0086</strain>
    </source>
</reference>
<evidence type="ECO:0000313" key="3">
    <source>
        <dbReference type="Proteomes" id="UP000243459"/>
    </source>
</evidence>
<dbReference type="Gramene" id="ONK68224">
    <property type="protein sequence ID" value="ONK68224"/>
    <property type="gene ID" value="A4U43_C05F8990"/>
</dbReference>
<name>A0A5P1EQY6_ASPOF</name>
<dbReference type="AlphaFoldDB" id="A0A5P1EQY6"/>
<evidence type="ECO:0000256" key="1">
    <source>
        <dbReference type="SAM" id="MobiDB-lite"/>
    </source>
</evidence>
<feature type="compositionally biased region" description="Acidic residues" evidence="1">
    <location>
        <begin position="27"/>
        <end position="49"/>
    </location>
</feature>
<dbReference type="Proteomes" id="UP000243459">
    <property type="component" value="Chromosome 5"/>
</dbReference>